<organism evidence="2 3">
    <name type="scientific">Enterococcus lacertideformus</name>
    <dbReference type="NCBI Taxonomy" id="2771493"/>
    <lineage>
        <taxon>Bacteria</taxon>
        <taxon>Bacillati</taxon>
        <taxon>Bacillota</taxon>
        <taxon>Bacilli</taxon>
        <taxon>Lactobacillales</taxon>
        <taxon>Enterococcaceae</taxon>
        <taxon>Enterococcus</taxon>
    </lineage>
</organism>
<feature type="transmembrane region" description="Helical" evidence="1">
    <location>
        <begin position="24"/>
        <end position="44"/>
    </location>
</feature>
<keyword evidence="1" id="KW-1133">Transmembrane helix</keyword>
<keyword evidence="1" id="KW-0812">Transmembrane</keyword>
<accession>A0A931FC88</accession>
<comment type="caution">
    <text evidence="2">The sequence shown here is derived from an EMBL/GenBank/DDBJ whole genome shotgun (WGS) entry which is preliminary data.</text>
</comment>
<evidence type="ECO:0000313" key="3">
    <source>
        <dbReference type="Proteomes" id="UP000637757"/>
    </source>
</evidence>
<dbReference type="EMBL" id="JADAKE010000020">
    <property type="protein sequence ID" value="MBF8808473.1"/>
    <property type="molecule type" value="Genomic_DNA"/>
</dbReference>
<keyword evidence="1" id="KW-0472">Membrane</keyword>
<evidence type="ECO:0000313" key="2">
    <source>
        <dbReference type="EMBL" id="MBF8808473.1"/>
    </source>
</evidence>
<reference evidence="2" key="1">
    <citation type="submission" date="2020-09" db="EMBL/GenBank/DDBJ databases">
        <title>Genomic insights into the novelty and pathogenicity of a unique biofilm-forming Enterococcus sp. bacteria (Enterococcus lacertideformus) identified in reptiles.</title>
        <authorList>
            <person name="Agius J.E."/>
            <person name="Phalen D.N."/>
            <person name="Rose K."/>
            <person name="Eden J.-S."/>
        </authorList>
    </citation>
    <scope>NUCLEOTIDE SEQUENCE</scope>
    <source>
        <strain evidence="2">PHRS 0518</strain>
    </source>
</reference>
<evidence type="ECO:0000256" key="1">
    <source>
        <dbReference type="SAM" id="Phobius"/>
    </source>
</evidence>
<dbReference type="Proteomes" id="UP000637757">
    <property type="component" value="Unassembled WGS sequence"/>
</dbReference>
<name>A0A931FC88_9ENTE</name>
<proteinExistence type="predicted"/>
<keyword evidence="3" id="KW-1185">Reference proteome</keyword>
<dbReference type="AlphaFoldDB" id="A0A931FC88"/>
<gene>
    <name evidence="2" type="ORF">IC227_09545</name>
</gene>
<sequence length="53" mass="6021">MNFLLLLLVGLAVPVTHEQLVVNIMYVIGVLMILPMISLIYRLIQHTSKKTTK</sequence>
<protein>
    <submittedName>
        <fullName evidence="2">Uncharacterized protein</fullName>
    </submittedName>
</protein>